<dbReference type="PANTHER" id="PTHR19376:SF11">
    <property type="entry name" value="DNA-DIRECTED RNA POLYMERASE I SUBUNIT RPA1"/>
    <property type="match status" value="1"/>
</dbReference>
<keyword evidence="3" id="KW-0240">DNA-directed RNA polymerase</keyword>
<evidence type="ECO:0000256" key="4">
    <source>
        <dbReference type="ARBA" id="ARBA00022679"/>
    </source>
</evidence>
<dbReference type="EC" id="2.7.7.6" evidence="2"/>
<dbReference type="Gene3D" id="2.40.40.20">
    <property type="match status" value="1"/>
</dbReference>
<dbReference type="STRING" id="1051891.A0A0C3Q5K0"/>
<dbReference type="InterPro" id="IPR042102">
    <property type="entry name" value="RNA_pol_Rpb1_3_sf"/>
</dbReference>
<evidence type="ECO:0000256" key="5">
    <source>
        <dbReference type="ARBA" id="ARBA00022695"/>
    </source>
</evidence>
<comment type="similarity">
    <text evidence="1">Belongs to the RNA polymerase beta' chain family.</text>
</comment>
<accession>A0A0C3Q5K0</accession>
<evidence type="ECO:0000256" key="8">
    <source>
        <dbReference type="SAM" id="MobiDB-lite"/>
    </source>
</evidence>
<feature type="region of interest" description="Disordered" evidence="8">
    <location>
        <begin position="149"/>
        <end position="223"/>
    </location>
</feature>
<feature type="compositionally biased region" description="Acidic residues" evidence="8">
    <location>
        <begin position="163"/>
        <end position="193"/>
    </location>
</feature>
<organism evidence="10 11">
    <name type="scientific">Tulasnella calospora MUT 4182</name>
    <dbReference type="NCBI Taxonomy" id="1051891"/>
    <lineage>
        <taxon>Eukaryota</taxon>
        <taxon>Fungi</taxon>
        <taxon>Dikarya</taxon>
        <taxon>Basidiomycota</taxon>
        <taxon>Agaricomycotina</taxon>
        <taxon>Agaricomycetes</taxon>
        <taxon>Cantharellales</taxon>
        <taxon>Tulasnellaceae</taxon>
        <taxon>Tulasnella</taxon>
    </lineage>
</organism>
<dbReference type="FunFam" id="3.30.1490.180:FF:000003">
    <property type="entry name" value="DNA-directed RNA polymerase subunit"/>
    <property type="match status" value="1"/>
</dbReference>
<dbReference type="Pfam" id="PF00623">
    <property type="entry name" value="RNA_pol_Rpb1_2"/>
    <property type="match status" value="1"/>
</dbReference>
<feature type="non-terminal residue" evidence="10">
    <location>
        <position position="652"/>
    </location>
</feature>
<dbReference type="Gene3D" id="1.10.274.100">
    <property type="entry name" value="RNA polymerase Rpb1, domain 3"/>
    <property type="match status" value="1"/>
</dbReference>
<protein>
    <recommendedName>
        <fullName evidence="2">DNA-directed RNA polymerase</fullName>
        <ecNumber evidence="2">2.7.7.6</ecNumber>
    </recommendedName>
</protein>
<dbReference type="GO" id="GO:0003899">
    <property type="term" value="F:DNA-directed RNA polymerase activity"/>
    <property type="evidence" value="ECO:0007669"/>
    <property type="project" value="UniProtKB-EC"/>
</dbReference>
<dbReference type="InterPro" id="IPR045867">
    <property type="entry name" value="DNA-dir_RpoC_beta_prime"/>
</dbReference>
<dbReference type="OrthoDB" id="270392at2759"/>
<dbReference type="GO" id="GO:0003677">
    <property type="term" value="F:DNA binding"/>
    <property type="evidence" value="ECO:0007669"/>
    <property type="project" value="InterPro"/>
</dbReference>
<evidence type="ECO:0000259" key="9">
    <source>
        <dbReference type="SMART" id="SM00663"/>
    </source>
</evidence>
<dbReference type="Proteomes" id="UP000054248">
    <property type="component" value="Unassembled WGS sequence"/>
</dbReference>
<dbReference type="SMART" id="SM00663">
    <property type="entry name" value="RPOLA_N"/>
    <property type="match status" value="1"/>
</dbReference>
<evidence type="ECO:0000313" key="10">
    <source>
        <dbReference type="EMBL" id="KIO18876.1"/>
    </source>
</evidence>
<dbReference type="GO" id="GO:0005736">
    <property type="term" value="C:RNA polymerase I complex"/>
    <property type="evidence" value="ECO:0007669"/>
    <property type="project" value="TreeGrafter"/>
</dbReference>
<feature type="compositionally biased region" description="Basic and acidic residues" evidence="8">
    <location>
        <begin position="194"/>
        <end position="204"/>
    </location>
</feature>
<dbReference type="EMBL" id="KN823254">
    <property type="protein sequence ID" value="KIO18876.1"/>
    <property type="molecule type" value="Genomic_DNA"/>
</dbReference>
<keyword evidence="5" id="KW-0548">Nucleotidyltransferase</keyword>
<proteinExistence type="inferred from homology"/>
<dbReference type="InterPro" id="IPR006592">
    <property type="entry name" value="RNA_pol_N"/>
</dbReference>
<evidence type="ECO:0000256" key="3">
    <source>
        <dbReference type="ARBA" id="ARBA00022478"/>
    </source>
</evidence>
<dbReference type="InterPro" id="IPR007066">
    <property type="entry name" value="RNA_pol_Rpb1_3"/>
</dbReference>
<sequence>MVIVTQVAKCIAQLRLLDHGLIDAAQAVDEIVSSAPGKKLNLNLVDDKDEKGDIAGTGDADAVVRALDKYVAHQLRRASGSRRDDYHDSVVYNTRKAVIKAFLYLKGTNCKYCSRKAYTFRREAFTKIIEYDLPQKAKDVNTLLGAKRPNVLAGPTTQHDESQQDADGDAEMSSESEEGEDIEHSDETDSEEGESAKQSKKSEEIQGAPAIDYRGRVKGPRGRSERLIMAEEARAHIRRLFDNEHTLCGLIFGPHGSLAPIDGLGVSPASADMFFVEVVAIPPSRFRPPAERMGQLMEHPQNTQLSKVLSSTYAVRDTSKQLRELSDKNSKLERIPLPKERDTLIQKLLNQLIQLQVEYNVFVDSSKAPSQNLKGSVLAPGVKNILEKKAGLFRKNMMGKRVNYAARSVISPDVNIESNEIGIPPVFARKLTFPEPVTQHNVHVMRQLVINGPKSYPGANMVQYEDGSIQSLERMSQEQRIALANQLLTPQEGKKAVFAQAHSLSTRTVAVPKKVYRHLQSGDQLILNRQPTLHKPSMMVHTARVLKGEKTIRMHYANCNSYNADFDGDEMNIHFPQTQVSRAEARFIASTDNQYLVPTSGNPLRGLIQDHVVAGVWMTYKETFFTREEYQQLLYGALKPEDSYTGGGRVLT</sequence>
<evidence type="ECO:0000313" key="11">
    <source>
        <dbReference type="Proteomes" id="UP000054248"/>
    </source>
</evidence>
<dbReference type="Pfam" id="PF04983">
    <property type="entry name" value="RNA_pol_Rpb1_3"/>
    <property type="match status" value="1"/>
</dbReference>
<evidence type="ECO:0000256" key="1">
    <source>
        <dbReference type="ARBA" id="ARBA00006460"/>
    </source>
</evidence>
<comment type="catalytic activity">
    <reaction evidence="7">
        <text>RNA(n) + a ribonucleoside 5'-triphosphate = RNA(n+1) + diphosphate</text>
        <dbReference type="Rhea" id="RHEA:21248"/>
        <dbReference type="Rhea" id="RHEA-COMP:14527"/>
        <dbReference type="Rhea" id="RHEA-COMP:17342"/>
        <dbReference type="ChEBI" id="CHEBI:33019"/>
        <dbReference type="ChEBI" id="CHEBI:61557"/>
        <dbReference type="ChEBI" id="CHEBI:140395"/>
        <dbReference type="EC" id="2.7.7.6"/>
    </reaction>
</comment>
<dbReference type="Gene3D" id="3.30.1490.180">
    <property type="entry name" value="RNA polymerase ii"/>
    <property type="match status" value="1"/>
</dbReference>
<evidence type="ECO:0000256" key="2">
    <source>
        <dbReference type="ARBA" id="ARBA00012418"/>
    </source>
</evidence>
<dbReference type="InterPro" id="IPR000722">
    <property type="entry name" value="RNA_pol_asu"/>
</dbReference>
<dbReference type="FunFam" id="2.40.40.20:FF:000019">
    <property type="entry name" value="DNA-directed RNA polymerase II subunit RPB1"/>
    <property type="match status" value="1"/>
</dbReference>
<evidence type="ECO:0000256" key="6">
    <source>
        <dbReference type="ARBA" id="ARBA00023163"/>
    </source>
</evidence>
<reference evidence="11" key="2">
    <citation type="submission" date="2015-01" db="EMBL/GenBank/DDBJ databases">
        <title>Evolutionary Origins and Diversification of the Mycorrhizal Mutualists.</title>
        <authorList>
            <consortium name="DOE Joint Genome Institute"/>
            <consortium name="Mycorrhizal Genomics Consortium"/>
            <person name="Kohler A."/>
            <person name="Kuo A."/>
            <person name="Nagy L.G."/>
            <person name="Floudas D."/>
            <person name="Copeland A."/>
            <person name="Barry K.W."/>
            <person name="Cichocki N."/>
            <person name="Veneault-Fourrey C."/>
            <person name="LaButti K."/>
            <person name="Lindquist E.A."/>
            <person name="Lipzen A."/>
            <person name="Lundell T."/>
            <person name="Morin E."/>
            <person name="Murat C."/>
            <person name="Riley R."/>
            <person name="Ohm R."/>
            <person name="Sun H."/>
            <person name="Tunlid A."/>
            <person name="Henrissat B."/>
            <person name="Grigoriev I.V."/>
            <person name="Hibbett D.S."/>
            <person name="Martin F."/>
        </authorList>
    </citation>
    <scope>NUCLEOTIDE SEQUENCE [LARGE SCALE GENOMIC DNA]</scope>
    <source>
        <strain evidence="11">MUT 4182</strain>
    </source>
</reference>
<evidence type="ECO:0000256" key="7">
    <source>
        <dbReference type="ARBA" id="ARBA00048552"/>
    </source>
</evidence>
<reference evidence="10 11" key="1">
    <citation type="submission" date="2014-04" db="EMBL/GenBank/DDBJ databases">
        <authorList>
            <consortium name="DOE Joint Genome Institute"/>
            <person name="Kuo A."/>
            <person name="Girlanda M."/>
            <person name="Perotto S."/>
            <person name="Kohler A."/>
            <person name="Nagy L.G."/>
            <person name="Floudas D."/>
            <person name="Copeland A."/>
            <person name="Barry K.W."/>
            <person name="Cichocki N."/>
            <person name="Veneault-Fourrey C."/>
            <person name="LaButti K."/>
            <person name="Lindquist E.A."/>
            <person name="Lipzen A."/>
            <person name="Lundell T."/>
            <person name="Morin E."/>
            <person name="Murat C."/>
            <person name="Sun H."/>
            <person name="Tunlid A."/>
            <person name="Henrissat B."/>
            <person name="Grigoriev I.V."/>
            <person name="Hibbett D.S."/>
            <person name="Martin F."/>
            <person name="Nordberg H.P."/>
            <person name="Cantor M.N."/>
            <person name="Hua S.X."/>
        </authorList>
    </citation>
    <scope>NUCLEOTIDE SEQUENCE [LARGE SCALE GENOMIC DNA]</scope>
    <source>
        <strain evidence="10 11">MUT 4182</strain>
    </source>
</reference>
<dbReference type="HOGENOM" id="CLU_000487_2_1_1"/>
<dbReference type="PANTHER" id="PTHR19376">
    <property type="entry name" value="DNA-DIRECTED RNA POLYMERASE"/>
    <property type="match status" value="1"/>
</dbReference>
<dbReference type="SUPFAM" id="SSF64484">
    <property type="entry name" value="beta and beta-prime subunits of DNA dependent RNA-polymerase"/>
    <property type="match status" value="1"/>
</dbReference>
<feature type="domain" description="RNA polymerase N-terminal" evidence="9">
    <location>
        <begin position="272"/>
        <end position="619"/>
    </location>
</feature>
<gene>
    <name evidence="10" type="ORF">M407DRAFT_31466</name>
</gene>
<dbReference type="AlphaFoldDB" id="A0A0C3Q5K0"/>
<dbReference type="GO" id="GO:0006351">
    <property type="term" value="P:DNA-templated transcription"/>
    <property type="evidence" value="ECO:0007669"/>
    <property type="project" value="InterPro"/>
</dbReference>
<keyword evidence="11" id="KW-1185">Reference proteome</keyword>
<name>A0A0C3Q5K0_9AGAM</name>
<keyword evidence="6" id="KW-0804">Transcription</keyword>
<keyword evidence="4" id="KW-0808">Transferase</keyword>